<proteinExistence type="predicted"/>
<evidence type="ECO:0000313" key="3">
    <source>
        <dbReference type="Proteomes" id="UP000509684"/>
    </source>
</evidence>
<name>A0A7D5NCF9_9PROT</name>
<feature type="transmembrane region" description="Helical" evidence="1">
    <location>
        <begin position="196"/>
        <end position="218"/>
    </location>
</feature>
<dbReference type="AlphaFoldDB" id="A0A7D5NCF9"/>
<dbReference type="EMBL" id="CP058708">
    <property type="protein sequence ID" value="QLH51087.1"/>
    <property type="molecule type" value="Genomic_DNA"/>
</dbReference>
<protein>
    <submittedName>
        <fullName evidence="2">Uncharacterized protein</fullName>
    </submittedName>
</protein>
<gene>
    <name evidence="2" type="ORF">HWD57_15760</name>
</gene>
<keyword evidence="1" id="KW-1133">Transmembrane helix</keyword>
<dbReference type="KEGG" id="acog:HWD57_15760"/>
<evidence type="ECO:0000313" key="2">
    <source>
        <dbReference type="EMBL" id="QLH51087.1"/>
    </source>
</evidence>
<accession>A0A7D5NCF9</accession>
<keyword evidence="1" id="KW-0472">Membrane</keyword>
<feature type="transmembrane region" description="Helical" evidence="1">
    <location>
        <begin position="173"/>
        <end position="190"/>
    </location>
</feature>
<reference evidence="2 3" key="1">
    <citation type="journal article" date="2019" name="Microbiome">
        <title>Annotated bacterial chromosomes from frame-shift-corrected long-read metagenomic data.</title>
        <authorList>
            <person name="Arumugam K."/>
            <person name="Bagci C."/>
            <person name="Bessarab I."/>
            <person name="Beier S."/>
            <person name="Buchfink B."/>
            <person name="Gorska A."/>
            <person name="Qiu G."/>
            <person name="Huson D.H."/>
            <person name="Williams R.B.H."/>
        </authorList>
    </citation>
    <scope>NUCLEOTIDE SEQUENCE [LARGE SCALE GENOMIC DNA]</scope>
    <source>
        <strain evidence="2">SSA1</strain>
    </source>
</reference>
<feature type="transmembrane region" description="Helical" evidence="1">
    <location>
        <begin position="139"/>
        <end position="161"/>
    </location>
</feature>
<evidence type="ECO:0000256" key="1">
    <source>
        <dbReference type="SAM" id="Phobius"/>
    </source>
</evidence>
<organism evidence="2 3">
    <name type="scientific">Candidatus Accumulibacter cognatus</name>
    <dbReference type="NCBI Taxonomy" id="2954383"/>
    <lineage>
        <taxon>Bacteria</taxon>
        <taxon>Pseudomonadati</taxon>
        <taxon>Pseudomonadota</taxon>
        <taxon>Betaproteobacteria</taxon>
        <taxon>Candidatus Accumulibacter</taxon>
    </lineage>
</organism>
<dbReference type="Proteomes" id="UP000509684">
    <property type="component" value="Chromosome"/>
</dbReference>
<keyword evidence="1" id="KW-0812">Transmembrane</keyword>
<feature type="transmembrane region" description="Helical" evidence="1">
    <location>
        <begin position="101"/>
        <end position="119"/>
    </location>
</feature>
<sequence length="406" mass="44442">MLFILYCFSISFLPSDVALGDIIPLVLLLAQFALSLAWYVLLCALTGALFWNCAALLFHLLLPIRFIVVLGFHLVSQHPRRTTVARILGTVARRTVRRFPVWANPLLALAGMGSLLVLLNDYLHHGFGVFVPGTSDGAFALRTALFIVGCMYLFVVLQHFAHAYAPRALRRRVVVTSPLFWLAPGLFALNPRSAQVHVTLLAAVVLLVCFPGGYSGLLQLSASSAGLRSEQTTVVLQKAAAYGNAFHSSEDEACTFYRVQQTGEVATVHGVTVLFHGIGKRSLLALPAFPGLRRLEIRSEDMRTVDEPLSALRDRTDYWFRIYSIAASVDLLTDRAISRGVLQLEEDENFSFVLKVVGRIVPSPSSVADSVSNGVLKCLLKDAPEDLRKGLVALSVASVRRLGAKQ</sequence>